<dbReference type="PRINTS" id="PR00411">
    <property type="entry name" value="PNDRDTASEI"/>
</dbReference>
<dbReference type="SUPFAM" id="SSF51905">
    <property type="entry name" value="FAD/NAD(P)-binding domain"/>
    <property type="match status" value="1"/>
</dbReference>
<protein>
    <submittedName>
        <fullName evidence="7">NAD(P)/FAD-dependent oxidoreductase</fullName>
    </submittedName>
</protein>
<gene>
    <name evidence="7" type="ORF">F0L17_06560</name>
</gene>
<dbReference type="InterPro" id="IPR028202">
    <property type="entry name" value="Reductase_C"/>
</dbReference>
<dbReference type="RefSeq" id="WP_162465893.1">
    <property type="nucleotide sequence ID" value="NZ_WIXO01000001.1"/>
</dbReference>
<comment type="caution">
    <text evidence="7">The sequence shown here is derived from an EMBL/GenBank/DDBJ whole genome shotgun (WGS) entry which is preliminary data.</text>
</comment>
<name>A0A6G2BA79_9ACTN</name>
<proteinExistence type="predicted"/>
<evidence type="ECO:0000256" key="1">
    <source>
        <dbReference type="ARBA" id="ARBA00001974"/>
    </source>
</evidence>
<evidence type="ECO:0000259" key="6">
    <source>
        <dbReference type="Pfam" id="PF14759"/>
    </source>
</evidence>
<dbReference type="InterPro" id="IPR050446">
    <property type="entry name" value="FAD-oxidoreductase/Apoptosis"/>
</dbReference>
<dbReference type="EMBL" id="WIXO01000001">
    <property type="protein sequence ID" value="MTE18802.1"/>
    <property type="molecule type" value="Genomic_DNA"/>
</dbReference>
<dbReference type="Gene3D" id="3.50.50.60">
    <property type="entry name" value="FAD/NAD(P)-binding domain"/>
    <property type="match status" value="2"/>
</dbReference>
<evidence type="ECO:0000259" key="5">
    <source>
        <dbReference type="Pfam" id="PF07992"/>
    </source>
</evidence>
<evidence type="ECO:0000313" key="8">
    <source>
        <dbReference type="Proteomes" id="UP000473014"/>
    </source>
</evidence>
<keyword evidence="4" id="KW-0560">Oxidoreductase</keyword>
<accession>A0A6G2BA79</accession>
<dbReference type="Gene3D" id="3.30.390.30">
    <property type="match status" value="1"/>
</dbReference>
<dbReference type="PANTHER" id="PTHR43557:SF2">
    <property type="entry name" value="RIESKE DOMAIN-CONTAINING PROTEIN-RELATED"/>
    <property type="match status" value="1"/>
</dbReference>
<dbReference type="PANTHER" id="PTHR43557">
    <property type="entry name" value="APOPTOSIS-INDUCING FACTOR 1"/>
    <property type="match status" value="1"/>
</dbReference>
<sequence>MSARHVIVVGASLAGTRTARALREQGFTGRLTLVGDEPHPPYDRPPLSKRILDGDRWTDADGTVGDTAEDLAEDLAEIALPTVDDLDVELRAGVAAVALRPADRTLLLTDGDRLRWDGLVVATGAAARPWPTPAPAGVHTLRTLDDARALRRALAAPDARLLVVGAGFLGSEVAAAAVRRGVPVTLVEAGTLPLVRAVGTAVGEFVARLHREAGIDLRTGTRVRSLTGTDRVTGAHLDDGTHVPATVVLAALGAVPRTAWLRGSGLLLDGAVVCDEFGRALAEDGTVVPGVVAVGDASRRPHPLAPGTLHLGHWSAAVEHSALAARVLLRREADGAPPEPPATVPSFWSDLHGVRIRSLGLPHLADEARTVEYDPPGRRLVVSYHRAGEPVGVLAVNRAGRLAAHRPLLVEAVRAARRRAAVPPVA</sequence>
<dbReference type="InterPro" id="IPR023753">
    <property type="entry name" value="FAD/NAD-binding_dom"/>
</dbReference>
<dbReference type="Pfam" id="PF07992">
    <property type="entry name" value="Pyr_redox_2"/>
    <property type="match status" value="1"/>
</dbReference>
<dbReference type="GO" id="GO:0005737">
    <property type="term" value="C:cytoplasm"/>
    <property type="evidence" value="ECO:0007669"/>
    <property type="project" value="TreeGrafter"/>
</dbReference>
<evidence type="ECO:0000256" key="4">
    <source>
        <dbReference type="ARBA" id="ARBA00023002"/>
    </source>
</evidence>
<evidence type="ECO:0000256" key="3">
    <source>
        <dbReference type="ARBA" id="ARBA00022827"/>
    </source>
</evidence>
<dbReference type="GO" id="GO:0016651">
    <property type="term" value="F:oxidoreductase activity, acting on NAD(P)H"/>
    <property type="evidence" value="ECO:0007669"/>
    <property type="project" value="TreeGrafter"/>
</dbReference>
<reference evidence="7 8" key="1">
    <citation type="submission" date="2019-11" db="EMBL/GenBank/DDBJ databases">
        <authorList>
            <person name="Yuan L."/>
        </authorList>
    </citation>
    <scope>NUCLEOTIDE SEQUENCE [LARGE SCALE GENOMIC DNA]</scope>
    <source>
        <strain evidence="7 8">TRM43335</strain>
    </source>
</reference>
<dbReference type="Pfam" id="PF14759">
    <property type="entry name" value="Reductase_C"/>
    <property type="match status" value="1"/>
</dbReference>
<keyword evidence="3" id="KW-0274">FAD</keyword>
<keyword evidence="2" id="KW-0285">Flavoprotein</keyword>
<dbReference type="AlphaFoldDB" id="A0A6G2BA79"/>
<dbReference type="InterPro" id="IPR036188">
    <property type="entry name" value="FAD/NAD-bd_sf"/>
</dbReference>
<comment type="cofactor">
    <cofactor evidence="1">
        <name>FAD</name>
        <dbReference type="ChEBI" id="CHEBI:57692"/>
    </cofactor>
</comment>
<keyword evidence="8" id="KW-1185">Reference proteome</keyword>
<feature type="domain" description="FAD/NAD(P)-binding" evidence="5">
    <location>
        <begin position="5"/>
        <end position="317"/>
    </location>
</feature>
<dbReference type="PRINTS" id="PR00368">
    <property type="entry name" value="FADPNR"/>
</dbReference>
<dbReference type="InterPro" id="IPR016156">
    <property type="entry name" value="FAD/NAD-linked_Rdtase_dimer_sf"/>
</dbReference>
<evidence type="ECO:0000313" key="7">
    <source>
        <dbReference type="EMBL" id="MTE18802.1"/>
    </source>
</evidence>
<dbReference type="Proteomes" id="UP000473014">
    <property type="component" value="Unassembled WGS sequence"/>
</dbReference>
<dbReference type="SUPFAM" id="SSF55424">
    <property type="entry name" value="FAD/NAD-linked reductases, dimerisation (C-terminal) domain"/>
    <property type="match status" value="1"/>
</dbReference>
<organism evidence="7 8">
    <name type="scientific">Streptomyces taklimakanensis</name>
    <dbReference type="NCBI Taxonomy" id="2569853"/>
    <lineage>
        <taxon>Bacteria</taxon>
        <taxon>Bacillati</taxon>
        <taxon>Actinomycetota</taxon>
        <taxon>Actinomycetes</taxon>
        <taxon>Kitasatosporales</taxon>
        <taxon>Streptomycetaceae</taxon>
        <taxon>Streptomyces</taxon>
    </lineage>
</organism>
<evidence type="ECO:0000256" key="2">
    <source>
        <dbReference type="ARBA" id="ARBA00022630"/>
    </source>
</evidence>
<feature type="domain" description="Reductase C-terminal" evidence="6">
    <location>
        <begin position="347"/>
        <end position="421"/>
    </location>
</feature>